<comment type="caution">
    <text evidence="2">The sequence shown here is derived from an EMBL/GenBank/DDBJ whole genome shotgun (WGS) entry which is preliminary data.</text>
</comment>
<dbReference type="EMBL" id="BNJQ01000001">
    <property type="protein sequence ID" value="GHP01374.1"/>
    <property type="molecule type" value="Genomic_DNA"/>
</dbReference>
<evidence type="ECO:0008006" key="4">
    <source>
        <dbReference type="Google" id="ProtNLM"/>
    </source>
</evidence>
<dbReference type="GO" id="GO:0004252">
    <property type="term" value="F:serine-type endopeptidase activity"/>
    <property type="evidence" value="ECO:0007669"/>
    <property type="project" value="InterPro"/>
</dbReference>
<protein>
    <recommendedName>
        <fullName evidence="4">Glyoxysomal processing protease, glyoxysomal</fullName>
    </recommendedName>
</protein>
<dbReference type="PANTHER" id="PTHR21004:SF0">
    <property type="entry name" value="PEROXISOMAL LEADER PEPTIDE-PROCESSING PROTEASE"/>
    <property type="match status" value="1"/>
</dbReference>
<dbReference type="Pfam" id="PF13365">
    <property type="entry name" value="Trypsin_2"/>
    <property type="match status" value="2"/>
</dbReference>
<reference evidence="2" key="1">
    <citation type="submission" date="2020-10" db="EMBL/GenBank/DDBJ databases">
        <title>Unveiling of a novel bifunctional photoreceptor, Dualchrome1, isolated from a cosmopolitan green alga.</title>
        <authorList>
            <person name="Suzuki S."/>
            <person name="Kawachi M."/>
        </authorList>
    </citation>
    <scope>NUCLEOTIDE SEQUENCE</scope>
    <source>
        <strain evidence="2">NIES 2893</strain>
    </source>
</reference>
<dbReference type="GO" id="GO:0005777">
    <property type="term" value="C:peroxisome"/>
    <property type="evidence" value="ECO:0007669"/>
    <property type="project" value="InterPro"/>
</dbReference>
<feature type="region of interest" description="Disordered" evidence="1">
    <location>
        <begin position="838"/>
        <end position="859"/>
    </location>
</feature>
<evidence type="ECO:0000313" key="2">
    <source>
        <dbReference type="EMBL" id="GHP01374.1"/>
    </source>
</evidence>
<dbReference type="InterPro" id="IPR009003">
    <property type="entry name" value="Peptidase_S1_PA"/>
</dbReference>
<dbReference type="Gene3D" id="2.40.10.10">
    <property type="entry name" value="Trypsin-like serine proteases"/>
    <property type="match status" value="1"/>
</dbReference>
<feature type="compositionally biased region" description="Gly residues" evidence="1">
    <location>
        <begin position="844"/>
        <end position="859"/>
    </location>
</feature>
<proteinExistence type="predicted"/>
<dbReference type="OrthoDB" id="17845at2759"/>
<evidence type="ECO:0000256" key="1">
    <source>
        <dbReference type="SAM" id="MobiDB-lite"/>
    </source>
</evidence>
<sequence length="859" mass="88074">MAEPEPEPKGALRSSAICPRGDICLSFVLSFLSFSRLLLQSSHSMRAAPDTPPAPHGGSLPRGVPVSLALSCMVTCSGPDPRLLKASRRPFYTAADGVTSFSTTGVLLPPTPRGTSLFERRGVLFTAQGSAATRGGQTEGHALPLMHVLVPASAVTPFLTEAGALLPGTRVEALLGPLRQNDTKRVAAPRPCTLVGLIDAPPVGRATSALVGSRNASGNPWVVGWAATSTHRARGGEGGPAGDSAADSLPPSSAGGPTTLQDVLDSRARLRLRQLPERLPRTAAATTTTQAATQHQSAVDDGADPRRVGQYAVLLVAPPPQPDSTAGPRALHATAEATGLMEATSTRRRREDVARAAGLDLRSDDHATSVADSVEEDTIRLALAVHAWRRGLIGHEAELATPDSSSPYPSTSAVTSWASGTRVHAAGSPFGTVSPQHFAHGIVSGVVSASFGEADTMLLVDMRALPGMEGAPICDDDGALLGVLAPPLRLRDGSAEIPLAVRSGSLIGMLAAVLGPLLDVNSSDDANAAFELPPNYSDLATGSAILPVTAPVVEAACAAIVLCQHSSGAWASGICIGGGCVLTVSHLFPTPPRAASTFSGDVRRAHSDTQLPSVSVRFVDGSWSTARAIYVAGWPLGGGTNQDADDGMAPLDVAVLILQKPAPVAARELAPRTDEVCAGMPVAVIGHPLFGPSLSLSPCVSIGVVSRTIPVDGVPAMLQTSAAVHAGSSGGAVVDSSGNLVALITSNATHTRGGTLPHLNFAIPVQPLLRPIWDVGSSNRDRDVRGVDEALRILSCGDSSRLVRRAWHALLPGGVRSRRDGVSDAAPGGARLREFLRRAAKRPNGGGGGGGSGGSTSKM</sequence>
<dbReference type="AlphaFoldDB" id="A0A830H336"/>
<accession>A0A830H336</accession>
<organism evidence="2 3">
    <name type="scientific">Pycnococcus provasolii</name>
    <dbReference type="NCBI Taxonomy" id="41880"/>
    <lineage>
        <taxon>Eukaryota</taxon>
        <taxon>Viridiplantae</taxon>
        <taxon>Chlorophyta</taxon>
        <taxon>Pseudoscourfieldiophyceae</taxon>
        <taxon>Pseudoscourfieldiales</taxon>
        <taxon>Pycnococcaceae</taxon>
        <taxon>Pycnococcus</taxon>
    </lineage>
</organism>
<feature type="compositionally biased region" description="Low complexity" evidence="1">
    <location>
        <begin position="281"/>
        <end position="294"/>
    </location>
</feature>
<gene>
    <name evidence="2" type="ORF">PPROV_000013000</name>
</gene>
<dbReference type="SUPFAM" id="SSF50494">
    <property type="entry name" value="Trypsin-like serine proteases"/>
    <property type="match status" value="2"/>
</dbReference>
<dbReference type="PANTHER" id="PTHR21004">
    <property type="entry name" value="SERINE PROTEASE-RELATED"/>
    <property type="match status" value="1"/>
</dbReference>
<feature type="region of interest" description="Disordered" evidence="1">
    <location>
        <begin position="231"/>
        <end position="260"/>
    </location>
</feature>
<dbReference type="Proteomes" id="UP000660262">
    <property type="component" value="Unassembled WGS sequence"/>
</dbReference>
<dbReference type="InterPro" id="IPR039245">
    <property type="entry name" value="TYSND1/DEG15"/>
</dbReference>
<feature type="compositionally biased region" description="Low complexity" evidence="1">
    <location>
        <begin position="242"/>
        <end position="257"/>
    </location>
</feature>
<name>A0A830H336_9CHLO</name>
<dbReference type="GO" id="GO:0016485">
    <property type="term" value="P:protein processing"/>
    <property type="evidence" value="ECO:0007669"/>
    <property type="project" value="InterPro"/>
</dbReference>
<keyword evidence="3" id="KW-1185">Reference proteome</keyword>
<dbReference type="InterPro" id="IPR043504">
    <property type="entry name" value="Peptidase_S1_PA_chymotrypsin"/>
</dbReference>
<evidence type="ECO:0000313" key="3">
    <source>
        <dbReference type="Proteomes" id="UP000660262"/>
    </source>
</evidence>
<feature type="region of interest" description="Disordered" evidence="1">
    <location>
        <begin position="273"/>
        <end position="303"/>
    </location>
</feature>
<dbReference type="Gene3D" id="2.40.10.120">
    <property type="match status" value="1"/>
</dbReference>